<dbReference type="AlphaFoldDB" id="A0A8T0GW60"/>
<dbReference type="PANTHER" id="PTHR33178:SF10">
    <property type="entry name" value="STRESS-RESPONSE A_B BARREL DOMAIN-CONTAINING PROTEIN"/>
    <property type="match status" value="1"/>
</dbReference>
<dbReference type="Proteomes" id="UP000822688">
    <property type="component" value="Chromosome 8"/>
</dbReference>
<sequence length="109" mass="12298">MAGTVKQVLMLGFKRTVTPDHQQELIRKYAALTNSISAMKGFEWGTDVSEEKKHEGYTHCFIVTFESAEARVEYLEHPVHVAFAKELFAAVEKITIFPFTTTVVLKSSC</sequence>
<reference evidence="3" key="1">
    <citation type="submission" date="2020-06" db="EMBL/GenBank/DDBJ databases">
        <title>WGS assembly of Ceratodon purpureus strain R40.</title>
        <authorList>
            <person name="Carey S.B."/>
            <person name="Jenkins J."/>
            <person name="Shu S."/>
            <person name="Lovell J.T."/>
            <person name="Sreedasyam A."/>
            <person name="Maumus F."/>
            <person name="Tiley G.P."/>
            <person name="Fernandez-Pozo N."/>
            <person name="Barry K."/>
            <person name="Chen C."/>
            <person name="Wang M."/>
            <person name="Lipzen A."/>
            <person name="Daum C."/>
            <person name="Saski C.A."/>
            <person name="Payton A.C."/>
            <person name="Mcbreen J.C."/>
            <person name="Conrad R.E."/>
            <person name="Kollar L.M."/>
            <person name="Olsson S."/>
            <person name="Huttunen S."/>
            <person name="Landis J.B."/>
            <person name="Wickett N.J."/>
            <person name="Johnson M.G."/>
            <person name="Rensing S.A."/>
            <person name="Grimwood J."/>
            <person name="Schmutz J."/>
            <person name="Mcdaniel S.F."/>
        </authorList>
    </citation>
    <scope>NUCLEOTIDE SEQUENCE</scope>
    <source>
        <strain evidence="3">R40</strain>
    </source>
</reference>
<dbReference type="OrthoDB" id="1601230at2759"/>
<dbReference type="InterPro" id="IPR013097">
    <property type="entry name" value="Dabb"/>
</dbReference>
<dbReference type="PROSITE" id="PS51502">
    <property type="entry name" value="S_R_A_B_BARREL"/>
    <property type="match status" value="1"/>
</dbReference>
<organism evidence="3 4">
    <name type="scientific">Ceratodon purpureus</name>
    <name type="common">Fire moss</name>
    <name type="synonym">Dicranum purpureum</name>
    <dbReference type="NCBI Taxonomy" id="3225"/>
    <lineage>
        <taxon>Eukaryota</taxon>
        <taxon>Viridiplantae</taxon>
        <taxon>Streptophyta</taxon>
        <taxon>Embryophyta</taxon>
        <taxon>Bryophyta</taxon>
        <taxon>Bryophytina</taxon>
        <taxon>Bryopsida</taxon>
        <taxon>Dicranidae</taxon>
        <taxon>Pseudoditrichales</taxon>
        <taxon>Ditrichaceae</taxon>
        <taxon>Ceratodon</taxon>
    </lineage>
</organism>
<dbReference type="Pfam" id="PF07876">
    <property type="entry name" value="Dabb"/>
    <property type="match status" value="1"/>
</dbReference>
<comment type="subunit">
    <text evidence="1">Homodimer.</text>
</comment>
<accession>A0A8T0GW60</accession>
<dbReference type="InterPro" id="IPR044662">
    <property type="entry name" value="HS1/DABB1-like"/>
</dbReference>
<gene>
    <name evidence="3" type="ORF">KC19_8G007400</name>
</gene>
<feature type="domain" description="Stress-response A/B barrel" evidence="2">
    <location>
        <begin position="5"/>
        <end position="99"/>
    </location>
</feature>
<proteinExistence type="predicted"/>
<name>A0A8T0GW60_CERPU</name>
<evidence type="ECO:0000313" key="4">
    <source>
        <dbReference type="Proteomes" id="UP000822688"/>
    </source>
</evidence>
<dbReference type="SUPFAM" id="SSF54909">
    <property type="entry name" value="Dimeric alpha+beta barrel"/>
    <property type="match status" value="1"/>
</dbReference>
<evidence type="ECO:0000313" key="3">
    <source>
        <dbReference type="EMBL" id="KAG0563143.1"/>
    </source>
</evidence>
<protein>
    <recommendedName>
        <fullName evidence="2">Stress-response A/B barrel domain-containing protein</fullName>
    </recommendedName>
</protein>
<evidence type="ECO:0000256" key="1">
    <source>
        <dbReference type="ARBA" id="ARBA00011738"/>
    </source>
</evidence>
<evidence type="ECO:0000259" key="2">
    <source>
        <dbReference type="PROSITE" id="PS51502"/>
    </source>
</evidence>
<dbReference type="Gene3D" id="3.30.70.100">
    <property type="match status" value="1"/>
</dbReference>
<dbReference type="InterPro" id="IPR011008">
    <property type="entry name" value="Dimeric_a/b-barrel"/>
</dbReference>
<dbReference type="EMBL" id="CM026429">
    <property type="protein sequence ID" value="KAG0563143.1"/>
    <property type="molecule type" value="Genomic_DNA"/>
</dbReference>
<comment type="caution">
    <text evidence="3">The sequence shown here is derived from an EMBL/GenBank/DDBJ whole genome shotgun (WGS) entry which is preliminary data.</text>
</comment>
<dbReference type="PANTHER" id="PTHR33178">
    <property type="match status" value="1"/>
</dbReference>
<dbReference type="SMART" id="SM00886">
    <property type="entry name" value="Dabb"/>
    <property type="match status" value="1"/>
</dbReference>
<keyword evidence="4" id="KW-1185">Reference proteome</keyword>